<dbReference type="AlphaFoldDB" id="A0A1X7VUG1"/>
<comment type="similarity">
    <text evidence="1">Belongs to the GID4/VID24 family.</text>
</comment>
<evidence type="ECO:0000256" key="1">
    <source>
        <dbReference type="ARBA" id="ARBA00061469"/>
    </source>
</evidence>
<keyword evidence="3" id="KW-1185">Reference proteome</keyword>
<dbReference type="EnsemblMetazoa" id="Aqu2.1.43509_001">
    <property type="protein sequence ID" value="Aqu2.1.43509_001"/>
    <property type="gene ID" value="Aqu2.1.43509"/>
</dbReference>
<dbReference type="InParanoid" id="A0A1X7VUG1"/>
<reference evidence="3" key="1">
    <citation type="journal article" date="2010" name="Nature">
        <title>The Amphimedon queenslandica genome and the evolution of animal complexity.</title>
        <authorList>
            <person name="Srivastava M."/>
            <person name="Simakov O."/>
            <person name="Chapman J."/>
            <person name="Fahey B."/>
            <person name="Gauthier M.E."/>
            <person name="Mitros T."/>
            <person name="Richards G.S."/>
            <person name="Conaco C."/>
            <person name="Dacre M."/>
            <person name="Hellsten U."/>
            <person name="Larroux C."/>
            <person name="Putnam N.H."/>
            <person name="Stanke M."/>
            <person name="Adamska M."/>
            <person name="Darling A."/>
            <person name="Degnan S.M."/>
            <person name="Oakley T.H."/>
            <person name="Plachetzki D.C."/>
            <person name="Zhai Y."/>
            <person name="Adamski M."/>
            <person name="Calcino A."/>
            <person name="Cummins S.F."/>
            <person name="Goodstein D.M."/>
            <person name="Harris C."/>
            <person name="Jackson D.J."/>
            <person name="Leys S.P."/>
            <person name="Shu S."/>
            <person name="Woodcroft B.J."/>
            <person name="Vervoort M."/>
            <person name="Kosik K.S."/>
            <person name="Manning G."/>
            <person name="Degnan B.M."/>
            <person name="Rokhsar D.S."/>
        </authorList>
    </citation>
    <scope>NUCLEOTIDE SEQUENCE [LARGE SCALE GENOMIC DNA]</scope>
</reference>
<dbReference type="GO" id="GO:0006623">
    <property type="term" value="P:protein targeting to vacuole"/>
    <property type="evidence" value="ECO:0007669"/>
    <property type="project" value="TreeGrafter"/>
</dbReference>
<dbReference type="eggNOG" id="KOG4635">
    <property type="taxonomic scope" value="Eukaryota"/>
</dbReference>
<proteinExistence type="inferred from homology"/>
<dbReference type="PANTHER" id="PTHR14534:SF3">
    <property type="entry name" value="GID COMPLEX SUBUNIT 4 HOMOLOG"/>
    <property type="match status" value="1"/>
</dbReference>
<evidence type="ECO:0000313" key="2">
    <source>
        <dbReference type="EnsemblMetazoa" id="Aqu2.1.43509_001"/>
    </source>
</evidence>
<dbReference type="Pfam" id="PF09783">
    <property type="entry name" value="Vac_ImportDeg"/>
    <property type="match status" value="1"/>
</dbReference>
<dbReference type="OrthoDB" id="62at2759"/>
<sequence length="206" mass="24129">MEVDCAPETDEEKPVGVGKQLGFPCSPFRSGSRFKGFQQSKGNKYQVEVIIQYIDHSNDLLSGYLKIQGLTEEFPTLITFFEGEVIGDKHHFLTRKWDATEDIDRKHWGKFTAFRPFSKSFNSDTFDYKSIKDTNCVFMRWKELFLVPDHRITDINGASLAGFYYICLDLTTRNIDGFYFHRLSDWFQSITLQEVQKKRISTFQFH</sequence>
<accession>A0A1X7VUG1</accession>
<dbReference type="GO" id="GO:0007039">
    <property type="term" value="P:protein catabolic process in the vacuole"/>
    <property type="evidence" value="ECO:0007669"/>
    <property type="project" value="TreeGrafter"/>
</dbReference>
<organism evidence="2">
    <name type="scientific">Amphimedon queenslandica</name>
    <name type="common">Sponge</name>
    <dbReference type="NCBI Taxonomy" id="400682"/>
    <lineage>
        <taxon>Eukaryota</taxon>
        <taxon>Metazoa</taxon>
        <taxon>Porifera</taxon>
        <taxon>Demospongiae</taxon>
        <taxon>Heteroscleromorpha</taxon>
        <taxon>Haplosclerida</taxon>
        <taxon>Niphatidae</taxon>
        <taxon>Amphimedon</taxon>
    </lineage>
</organism>
<dbReference type="EnsemblMetazoa" id="XM_003382870.3">
    <property type="protein sequence ID" value="XP_003382918.2"/>
    <property type="gene ID" value="LOC100631514"/>
</dbReference>
<dbReference type="InterPro" id="IPR018618">
    <property type="entry name" value="GID4/10-like"/>
</dbReference>
<dbReference type="STRING" id="400682.A0A1X7VUG1"/>
<gene>
    <name evidence="2" type="primary">100631514</name>
</gene>
<dbReference type="KEGG" id="aqu:100631514"/>
<dbReference type="PANTHER" id="PTHR14534">
    <property type="entry name" value="VACUOLAR IMPORT AND DEGRADATION PROTEIN 24"/>
    <property type="match status" value="1"/>
</dbReference>
<dbReference type="GO" id="GO:0005773">
    <property type="term" value="C:vacuole"/>
    <property type="evidence" value="ECO:0007669"/>
    <property type="project" value="GOC"/>
</dbReference>
<dbReference type="GO" id="GO:0034657">
    <property type="term" value="C:GID complex"/>
    <property type="evidence" value="ECO:0007669"/>
    <property type="project" value="TreeGrafter"/>
</dbReference>
<reference evidence="2" key="2">
    <citation type="submission" date="2017-05" db="UniProtKB">
        <authorList>
            <consortium name="EnsemblMetazoa"/>
        </authorList>
    </citation>
    <scope>IDENTIFICATION</scope>
</reference>
<dbReference type="GO" id="GO:0043161">
    <property type="term" value="P:proteasome-mediated ubiquitin-dependent protein catabolic process"/>
    <property type="evidence" value="ECO:0007669"/>
    <property type="project" value="TreeGrafter"/>
</dbReference>
<dbReference type="GO" id="GO:0045721">
    <property type="term" value="P:negative regulation of gluconeogenesis"/>
    <property type="evidence" value="ECO:0007669"/>
    <property type="project" value="TreeGrafter"/>
</dbReference>
<dbReference type="Proteomes" id="UP000007879">
    <property type="component" value="Unassembled WGS sequence"/>
</dbReference>
<evidence type="ECO:0000313" key="3">
    <source>
        <dbReference type="Proteomes" id="UP000007879"/>
    </source>
</evidence>
<protein>
    <submittedName>
        <fullName evidence="2">Uncharacterized protein</fullName>
    </submittedName>
</protein>
<name>A0A1X7VUG1_AMPQE</name>
<dbReference type="OMA" id="GYYYHRQ"/>